<dbReference type="InterPro" id="IPR009057">
    <property type="entry name" value="Homeodomain-like_sf"/>
</dbReference>
<evidence type="ECO:0000313" key="6">
    <source>
        <dbReference type="Proteomes" id="UP001184150"/>
    </source>
</evidence>
<evidence type="ECO:0000259" key="4">
    <source>
        <dbReference type="PROSITE" id="PS01124"/>
    </source>
</evidence>
<dbReference type="SUPFAM" id="SSF46689">
    <property type="entry name" value="Homeodomain-like"/>
    <property type="match status" value="1"/>
</dbReference>
<protein>
    <submittedName>
        <fullName evidence="5">AraC-like DNA-binding protein</fullName>
    </submittedName>
</protein>
<dbReference type="PANTHER" id="PTHR47894:SF4">
    <property type="entry name" value="HTH-TYPE TRANSCRIPTIONAL REGULATOR GADX"/>
    <property type="match status" value="1"/>
</dbReference>
<dbReference type="Pfam" id="PF12625">
    <property type="entry name" value="Arabinose_bd"/>
    <property type="match status" value="1"/>
</dbReference>
<dbReference type="Pfam" id="PF12833">
    <property type="entry name" value="HTH_18"/>
    <property type="match status" value="1"/>
</dbReference>
<dbReference type="Proteomes" id="UP001184150">
    <property type="component" value="Unassembled WGS sequence"/>
</dbReference>
<name>A0ABU1MLS0_9SPHN</name>
<keyword evidence="3" id="KW-0804">Transcription</keyword>
<dbReference type="PROSITE" id="PS01124">
    <property type="entry name" value="HTH_ARAC_FAMILY_2"/>
    <property type="match status" value="1"/>
</dbReference>
<dbReference type="PANTHER" id="PTHR47894">
    <property type="entry name" value="HTH-TYPE TRANSCRIPTIONAL REGULATOR GADX"/>
    <property type="match status" value="1"/>
</dbReference>
<keyword evidence="2" id="KW-0238">DNA-binding</keyword>
<keyword evidence="1" id="KW-0805">Transcription regulation</keyword>
<reference evidence="5 6" key="1">
    <citation type="submission" date="2023-07" db="EMBL/GenBank/DDBJ databases">
        <title>Sorghum-associated microbial communities from plants grown in Nebraska, USA.</title>
        <authorList>
            <person name="Schachtman D."/>
        </authorList>
    </citation>
    <scope>NUCLEOTIDE SEQUENCE [LARGE SCALE GENOMIC DNA]</scope>
    <source>
        <strain evidence="5 6">DS1027</strain>
    </source>
</reference>
<dbReference type="InterPro" id="IPR018060">
    <property type="entry name" value="HTH_AraC"/>
</dbReference>
<proteinExistence type="predicted"/>
<accession>A0ABU1MLS0</accession>
<dbReference type="Gene3D" id="1.10.10.60">
    <property type="entry name" value="Homeodomain-like"/>
    <property type="match status" value="1"/>
</dbReference>
<comment type="caution">
    <text evidence="5">The sequence shown here is derived from an EMBL/GenBank/DDBJ whole genome shotgun (WGS) entry which is preliminary data.</text>
</comment>
<evidence type="ECO:0000256" key="3">
    <source>
        <dbReference type="ARBA" id="ARBA00023163"/>
    </source>
</evidence>
<feature type="domain" description="HTH araC/xylS-type" evidence="4">
    <location>
        <begin position="271"/>
        <end position="369"/>
    </location>
</feature>
<dbReference type="SMART" id="SM00342">
    <property type="entry name" value="HTH_ARAC"/>
    <property type="match status" value="1"/>
</dbReference>
<organism evidence="5 6">
    <name type="scientific">Novosphingobium capsulatum</name>
    <dbReference type="NCBI Taxonomy" id="13688"/>
    <lineage>
        <taxon>Bacteria</taxon>
        <taxon>Pseudomonadati</taxon>
        <taxon>Pseudomonadota</taxon>
        <taxon>Alphaproteobacteria</taxon>
        <taxon>Sphingomonadales</taxon>
        <taxon>Sphingomonadaceae</taxon>
        <taxon>Novosphingobium</taxon>
    </lineage>
</organism>
<evidence type="ECO:0000256" key="1">
    <source>
        <dbReference type="ARBA" id="ARBA00023015"/>
    </source>
</evidence>
<gene>
    <name evidence="5" type="ORF">J2792_002165</name>
</gene>
<evidence type="ECO:0000256" key="2">
    <source>
        <dbReference type="ARBA" id="ARBA00023125"/>
    </source>
</evidence>
<dbReference type="EMBL" id="JAVDRD010000005">
    <property type="protein sequence ID" value="MDR6511293.1"/>
    <property type="molecule type" value="Genomic_DNA"/>
</dbReference>
<keyword evidence="6" id="KW-1185">Reference proteome</keyword>
<dbReference type="InterPro" id="IPR032687">
    <property type="entry name" value="AraC-type_N"/>
</dbReference>
<evidence type="ECO:0000313" key="5">
    <source>
        <dbReference type="EMBL" id="MDR6511293.1"/>
    </source>
</evidence>
<sequence length="373" mass="41041">MRPVMADPDLSPSGLAADHAAAGLPPDIAGRAGQATIRLLFLTALFTALEDVGKRIDPLLREHGMFRAQLETPYETVPLHRYVALLEAAAARFDRPALGLAMGAAFGLADLGPFYALLRAAGSLRGALDYLVLFQSRLQTRTLFDSRRDAETTTYSYRIEDSAIWPRVQDAEFALASYVTLIRQLTHARWTPVAVHLEHAVTGREAALAQAFRAPVSGNQVTNALVLRNEDLDRPLPSAVPAEDRKLRTILEWHLLALMGPEATPAESFVELTRDIIGRWLGRTHVDCASVAAEMKLSERSLRRRLAEEGTSFRDLLQQARQARAQTMLGKSGISLTVAAEQLGYADTAAFSRAFKEWTGVSPGRFLRRDEEG</sequence>